<proteinExistence type="predicted"/>
<evidence type="ECO:0000313" key="1">
    <source>
        <dbReference type="EMBL" id="KII70643.1"/>
    </source>
</evidence>
<dbReference type="Proteomes" id="UP000031668">
    <property type="component" value="Unassembled WGS sequence"/>
</dbReference>
<name>A0A0C2JMR1_THEKT</name>
<dbReference type="EMBL" id="JWZT01002007">
    <property type="protein sequence ID" value="KII70643.1"/>
    <property type="molecule type" value="Genomic_DNA"/>
</dbReference>
<gene>
    <name evidence="1" type="ORF">RF11_01284</name>
</gene>
<comment type="caution">
    <text evidence="1">The sequence shown here is derived from an EMBL/GenBank/DDBJ whole genome shotgun (WGS) entry which is preliminary data.</text>
</comment>
<accession>A0A0C2JMR1</accession>
<sequence length="108" mass="12858">MCWIGETLRPRTKDQAIHKDSGKNVTYENEWSSKETSHDYIKKCTPRKIRTKRVKLVTIEFPSKMGMEEFFKTFIKSIPSIYLPMRPSLLHLHYSITGRRLPMMLLKR</sequence>
<dbReference type="AlphaFoldDB" id="A0A0C2JMR1"/>
<keyword evidence="2" id="KW-1185">Reference proteome</keyword>
<organism evidence="1 2">
    <name type="scientific">Thelohanellus kitauei</name>
    <name type="common">Myxosporean</name>
    <dbReference type="NCBI Taxonomy" id="669202"/>
    <lineage>
        <taxon>Eukaryota</taxon>
        <taxon>Metazoa</taxon>
        <taxon>Cnidaria</taxon>
        <taxon>Myxozoa</taxon>
        <taxon>Myxosporea</taxon>
        <taxon>Bivalvulida</taxon>
        <taxon>Platysporina</taxon>
        <taxon>Myxobolidae</taxon>
        <taxon>Thelohanellus</taxon>
    </lineage>
</organism>
<evidence type="ECO:0000313" key="2">
    <source>
        <dbReference type="Proteomes" id="UP000031668"/>
    </source>
</evidence>
<reference evidence="1 2" key="1">
    <citation type="journal article" date="2014" name="Genome Biol. Evol.">
        <title>The genome of the myxosporean Thelohanellus kitauei shows adaptations to nutrient acquisition within its fish host.</title>
        <authorList>
            <person name="Yang Y."/>
            <person name="Xiong J."/>
            <person name="Zhou Z."/>
            <person name="Huo F."/>
            <person name="Miao W."/>
            <person name="Ran C."/>
            <person name="Liu Y."/>
            <person name="Zhang J."/>
            <person name="Feng J."/>
            <person name="Wang M."/>
            <person name="Wang M."/>
            <person name="Wang L."/>
            <person name="Yao B."/>
        </authorList>
    </citation>
    <scope>NUCLEOTIDE SEQUENCE [LARGE SCALE GENOMIC DNA]</scope>
    <source>
        <strain evidence="1">Wuqing</strain>
    </source>
</reference>
<protein>
    <submittedName>
        <fullName evidence="1">Uncharacterized protein</fullName>
    </submittedName>
</protein>